<reference evidence="2 3" key="1">
    <citation type="submission" date="2019-06" db="EMBL/GenBank/DDBJ databases">
        <title>Draft genome sequence of Corynebacterium striatum NBRC 15291.</title>
        <authorList>
            <person name="Miura T."/>
            <person name="Furukawa M."/>
            <person name="Shimamura M."/>
            <person name="Ohyama Y."/>
            <person name="Yamazoe A."/>
            <person name="Kawasaki H."/>
        </authorList>
    </citation>
    <scope>NUCLEOTIDE SEQUENCE [LARGE SCALE GENOMIC DNA]</scope>
    <source>
        <strain evidence="2 3">NBRC 15291</strain>
    </source>
</reference>
<accession>A0ABC9ZPN5</accession>
<feature type="domain" description="AbiEi antitoxin N-terminal" evidence="1">
    <location>
        <begin position="6"/>
        <end position="34"/>
    </location>
</feature>
<sequence length="286" mass="32744">MGERIMEPGLSRSQLATLIRKGEITRVARGVYARGKPTPREALALLQSKHRCWATGTTAAQLLKGEELSFPVHIAGPNKMRSGLLFRFTRSQVVDYTEVNGLRVHNPLVAVSFLDHTSAVQMLEAVYSGAKGRRRLEEERRRLARISKRTQRALSDAVLFTDSSAEIKVARALKAVGLDVECNVFIGVYLWDIVLKKQRIAIEINGRKFHSGLDTWIKDHWKNNDAIVRGWRTLRYTGHCVAHHLPAIVEQVRTFEYPDFSSDRHKLVRTWHLAILRMLEPHLFWH</sequence>
<protein>
    <recommendedName>
        <fullName evidence="1">AbiEi antitoxin N-terminal domain-containing protein</fullName>
    </recommendedName>
</protein>
<proteinExistence type="predicted"/>
<dbReference type="EMBL" id="BJLD01000002">
    <property type="protein sequence ID" value="GEA44110.1"/>
    <property type="molecule type" value="Genomic_DNA"/>
</dbReference>
<dbReference type="InterPro" id="IPR011335">
    <property type="entry name" value="Restrct_endonuc-II-like"/>
</dbReference>
<comment type="caution">
    <text evidence="2">The sequence shown here is derived from an EMBL/GenBank/DDBJ whole genome shotgun (WGS) entry which is preliminary data.</text>
</comment>
<evidence type="ECO:0000313" key="3">
    <source>
        <dbReference type="Proteomes" id="UP000315234"/>
    </source>
</evidence>
<dbReference type="Proteomes" id="UP000315234">
    <property type="component" value="Unassembled WGS sequence"/>
</dbReference>
<evidence type="ECO:0000259" key="1">
    <source>
        <dbReference type="Pfam" id="PF13338"/>
    </source>
</evidence>
<dbReference type="InterPro" id="IPR025159">
    <property type="entry name" value="AbiEi_N"/>
</dbReference>
<evidence type="ECO:0000313" key="2">
    <source>
        <dbReference type="EMBL" id="GEA44110.1"/>
    </source>
</evidence>
<dbReference type="Pfam" id="PF13338">
    <property type="entry name" value="AbiEi_4"/>
    <property type="match status" value="1"/>
</dbReference>
<dbReference type="SUPFAM" id="SSF52980">
    <property type="entry name" value="Restriction endonuclease-like"/>
    <property type="match status" value="1"/>
</dbReference>
<dbReference type="Gene3D" id="3.40.960.10">
    <property type="entry name" value="VSR Endonuclease"/>
    <property type="match status" value="1"/>
</dbReference>
<organism evidence="2 3">
    <name type="scientific">Corynebacterium striatum</name>
    <dbReference type="NCBI Taxonomy" id="43770"/>
    <lineage>
        <taxon>Bacteria</taxon>
        <taxon>Bacillati</taxon>
        <taxon>Actinomycetota</taxon>
        <taxon>Actinomycetes</taxon>
        <taxon>Mycobacteriales</taxon>
        <taxon>Corynebacteriaceae</taxon>
        <taxon>Corynebacterium</taxon>
    </lineage>
</organism>
<name>A0ABC9ZPN5_CORST</name>
<gene>
    <name evidence="2" type="ORF">Cst04h_22800</name>
</gene>
<dbReference type="AlphaFoldDB" id="A0ABC9ZPN5"/>